<evidence type="ECO:0000259" key="5">
    <source>
        <dbReference type="Pfam" id="PF01094"/>
    </source>
</evidence>
<evidence type="ECO:0000313" key="7">
    <source>
        <dbReference type="Proteomes" id="UP000826271"/>
    </source>
</evidence>
<dbReference type="AlphaFoldDB" id="A0AAV6WN55"/>
<dbReference type="Gene3D" id="3.40.50.2300">
    <property type="match status" value="1"/>
</dbReference>
<comment type="subcellular location">
    <subcellularLocation>
        <location evidence="1">Membrane</location>
    </subcellularLocation>
</comment>
<proteinExistence type="predicted"/>
<dbReference type="InterPro" id="IPR015683">
    <property type="entry name" value="Ionotropic_Glu_rcpt"/>
</dbReference>
<comment type="caution">
    <text evidence="6">The sequence shown here is derived from an EMBL/GenBank/DDBJ whole genome shotgun (WGS) entry which is preliminary data.</text>
</comment>
<feature type="domain" description="Receptor ligand binding region" evidence="5">
    <location>
        <begin position="30"/>
        <end position="200"/>
    </location>
</feature>
<evidence type="ECO:0000256" key="3">
    <source>
        <dbReference type="ARBA" id="ARBA00022989"/>
    </source>
</evidence>
<name>A0AAV6WN55_9LAMI</name>
<keyword evidence="7" id="KW-1185">Reference proteome</keyword>
<dbReference type="PANTHER" id="PTHR34836">
    <property type="entry name" value="OS06G0188250 PROTEIN"/>
    <property type="match status" value="1"/>
</dbReference>
<evidence type="ECO:0000313" key="6">
    <source>
        <dbReference type="EMBL" id="KAG8372431.1"/>
    </source>
</evidence>
<dbReference type="InterPro" id="IPR028082">
    <property type="entry name" value="Peripla_BP_I"/>
</dbReference>
<dbReference type="SUPFAM" id="SSF53822">
    <property type="entry name" value="Periplasmic binding protein-like I"/>
    <property type="match status" value="1"/>
</dbReference>
<evidence type="ECO:0000256" key="1">
    <source>
        <dbReference type="ARBA" id="ARBA00004370"/>
    </source>
</evidence>
<keyword evidence="2" id="KW-0812">Transmembrane</keyword>
<evidence type="ECO:0000256" key="2">
    <source>
        <dbReference type="ARBA" id="ARBA00022692"/>
    </source>
</evidence>
<reference evidence="6" key="1">
    <citation type="submission" date="2019-10" db="EMBL/GenBank/DDBJ databases">
        <authorList>
            <person name="Zhang R."/>
            <person name="Pan Y."/>
            <person name="Wang J."/>
            <person name="Ma R."/>
            <person name="Yu S."/>
        </authorList>
    </citation>
    <scope>NUCLEOTIDE SEQUENCE</scope>
    <source>
        <strain evidence="6">LA-IB0</strain>
        <tissue evidence="6">Leaf</tissue>
    </source>
</reference>
<organism evidence="6 7">
    <name type="scientific">Buddleja alternifolia</name>
    <dbReference type="NCBI Taxonomy" id="168488"/>
    <lineage>
        <taxon>Eukaryota</taxon>
        <taxon>Viridiplantae</taxon>
        <taxon>Streptophyta</taxon>
        <taxon>Embryophyta</taxon>
        <taxon>Tracheophyta</taxon>
        <taxon>Spermatophyta</taxon>
        <taxon>Magnoliopsida</taxon>
        <taxon>eudicotyledons</taxon>
        <taxon>Gunneridae</taxon>
        <taxon>Pentapetalae</taxon>
        <taxon>asterids</taxon>
        <taxon>lamiids</taxon>
        <taxon>Lamiales</taxon>
        <taxon>Scrophulariaceae</taxon>
        <taxon>Buddlejeae</taxon>
        <taxon>Buddleja</taxon>
    </lineage>
</organism>
<dbReference type="EMBL" id="WHWC01000012">
    <property type="protein sequence ID" value="KAG8372431.1"/>
    <property type="molecule type" value="Genomic_DNA"/>
</dbReference>
<sequence length="250" mass="28233">MAALTTAPTVGLSETFSKLKQQGKLFVWIAKALATICKRFEWPEVAVEDADSGNQFLSRMNKAFQEVDIGLAYMIAIPKSAEGNHLPKELKKFTTKQTRVFLVHMNPYLGYRLFTLAKGVGLMCEGYAWIFSTDSLSSFISSMDFDTRVSMEGVLGISPYICRSKDLESFQERWKRNMITKNTSYSVLELNVYGLWAYDTSGDFQLVDGKLKPSTFEILNVIGTGEKTIGFWTPDRGIIREWSSIGETNY</sequence>
<protein>
    <recommendedName>
        <fullName evidence="5">Receptor ligand binding region domain-containing protein</fullName>
    </recommendedName>
</protein>
<keyword evidence="4" id="KW-0472">Membrane</keyword>
<dbReference type="Pfam" id="PF01094">
    <property type="entry name" value="ANF_receptor"/>
    <property type="match status" value="1"/>
</dbReference>
<dbReference type="Proteomes" id="UP000826271">
    <property type="component" value="Unassembled WGS sequence"/>
</dbReference>
<evidence type="ECO:0000256" key="4">
    <source>
        <dbReference type="ARBA" id="ARBA00023136"/>
    </source>
</evidence>
<accession>A0AAV6WN55</accession>
<keyword evidence="3" id="KW-1133">Transmembrane helix</keyword>
<dbReference type="InterPro" id="IPR001828">
    <property type="entry name" value="ANF_lig-bd_rcpt"/>
</dbReference>
<dbReference type="GO" id="GO:0016020">
    <property type="term" value="C:membrane"/>
    <property type="evidence" value="ECO:0007669"/>
    <property type="project" value="UniProtKB-SubCell"/>
</dbReference>
<dbReference type="PANTHER" id="PTHR34836:SF1">
    <property type="entry name" value="OS09G0428600 PROTEIN"/>
    <property type="match status" value="1"/>
</dbReference>
<gene>
    <name evidence="6" type="ORF">BUALT_Bualt12G0065400</name>
</gene>